<dbReference type="FunFam" id="3.90.550.10:FF:000130">
    <property type="entry name" value="Family 2 glycosyl transferase"/>
    <property type="match status" value="1"/>
</dbReference>
<feature type="domain" description="Glycosyltransferase 2-like" evidence="2">
    <location>
        <begin position="9"/>
        <end position="131"/>
    </location>
</feature>
<evidence type="ECO:0000256" key="1">
    <source>
        <dbReference type="ARBA" id="ARBA00006739"/>
    </source>
</evidence>
<evidence type="ECO:0000313" key="4">
    <source>
        <dbReference type="Proteomes" id="UP000434639"/>
    </source>
</evidence>
<organism evidence="3 4">
    <name type="scientific">Metabacillus mangrovi</name>
    <dbReference type="NCBI Taxonomy" id="1491830"/>
    <lineage>
        <taxon>Bacteria</taxon>
        <taxon>Bacillati</taxon>
        <taxon>Bacillota</taxon>
        <taxon>Bacilli</taxon>
        <taxon>Bacillales</taxon>
        <taxon>Bacillaceae</taxon>
        <taxon>Metabacillus</taxon>
    </lineage>
</organism>
<evidence type="ECO:0000259" key="2">
    <source>
        <dbReference type="Pfam" id="PF00535"/>
    </source>
</evidence>
<comment type="caution">
    <text evidence="3">The sequence shown here is derived from an EMBL/GenBank/DDBJ whole genome shotgun (WGS) entry which is preliminary data.</text>
</comment>
<comment type="similarity">
    <text evidence="1">Belongs to the glycosyltransferase 2 family.</text>
</comment>
<dbReference type="PANTHER" id="PTHR22916">
    <property type="entry name" value="GLYCOSYLTRANSFERASE"/>
    <property type="match status" value="1"/>
</dbReference>
<dbReference type="GO" id="GO:0016758">
    <property type="term" value="F:hexosyltransferase activity"/>
    <property type="evidence" value="ECO:0007669"/>
    <property type="project" value="UniProtKB-ARBA"/>
</dbReference>
<accession>A0A7X2S7G3</accession>
<proteinExistence type="inferred from homology"/>
<evidence type="ECO:0000313" key="3">
    <source>
        <dbReference type="EMBL" id="MTH55044.1"/>
    </source>
</evidence>
<dbReference type="NCBIfam" id="NF047683">
    <property type="entry name" value="TeichurnBiosyTuaG"/>
    <property type="match status" value="1"/>
</dbReference>
<name>A0A7X2S7G3_9BACI</name>
<dbReference type="AlphaFoldDB" id="A0A7X2S7G3"/>
<dbReference type="InterPro" id="IPR001173">
    <property type="entry name" value="Glyco_trans_2-like"/>
</dbReference>
<dbReference type="OrthoDB" id="9785185at2"/>
<reference evidence="3 4" key="1">
    <citation type="journal article" date="2017" name="Int. J. Syst. Evol. Microbiol.">
        <title>Bacillus mangrovi sp. nov., isolated from a sediment sample from a mangrove forest.</title>
        <authorList>
            <person name="Gupta V."/>
            <person name="Singh P.K."/>
            <person name="Korpole S."/>
            <person name="Tanuku N.R.S."/>
            <person name="Pinnaka A.K."/>
        </authorList>
    </citation>
    <scope>NUCLEOTIDE SEQUENCE [LARGE SCALE GENOMIC DNA]</scope>
    <source>
        <strain evidence="3 4">KCTC 33872</strain>
    </source>
</reference>
<dbReference type="PANTHER" id="PTHR22916:SF3">
    <property type="entry name" value="UDP-GLCNAC:BETAGAL BETA-1,3-N-ACETYLGLUCOSAMINYLTRANSFERASE-LIKE PROTEIN 1"/>
    <property type="match status" value="1"/>
</dbReference>
<dbReference type="Proteomes" id="UP000434639">
    <property type="component" value="Unassembled WGS sequence"/>
</dbReference>
<dbReference type="RefSeq" id="WP_155113556.1">
    <property type="nucleotide sequence ID" value="NZ_WMIB01000022.1"/>
</dbReference>
<dbReference type="EMBL" id="WMIB01000022">
    <property type="protein sequence ID" value="MTH55044.1"/>
    <property type="molecule type" value="Genomic_DNA"/>
</dbReference>
<gene>
    <name evidence="3" type="ORF">GKZ89_16695</name>
</gene>
<keyword evidence="4" id="KW-1185">Reference proteome</keyword>
<dbReference type="Pfam" id="PF00535">
    <property type="entry name" value="Glycos_transf_2"/>
    <property type="match status" value="1"/>
</dbReference>
<protein>
    <submittedName>
        <fullName evidence="3">Glycosyltransferase</fullName>
    </submittedName>
</protein>
<sequence>MMGNQELVSVITPTYNSEAFISATIESVLHQTYENWEMIIVDDASADSTREIISVYAEQDSRIKPIFLKENGGAAVARNKALHASKGTFMAFLDGDDQWLPEKLERQIRFMKEKDYAFTFTNYEIMDEKGTPLGKYVEAPAQMTYQDLLKNTIIGCLTVIVNREKTGPFQMPNIRTRQDLALWLQLLRKGFTAYGLQESLSRYRVVPNSISSNKIKAAKKNWFVYRHIEKLSLIKSAWYFSHYALNAIKKRI</sequence>
<dbReference type="InterPro" id="IPR029044">
    <property type="entry name" value="Nucleotide-diphossugar_trans"/>
</dbReference>
<dbReference type="Gene3D" id="3.90.550.10">
    <property type="entry name" value="Spore Coat Polysaccharide Biosynthesis Protein SpsA, Chain A"/>
    <property type="match status" value="1"/>
</dbReference>
<keyword evidence="3" id="KW-0808">Transferase</keyword>
<dbReference type="SUPFAM" id="SSF53448">
    <property type="entry name" value="Nucleotide-diphospho-sugar transferases"/>
    <property type="match status" value="1"/>
</dbReference>